<evidence type="ECO:0000313" key="3">
    <source>
        <dbReference type="Proteomes" id="UP000266841"/>
    </source>
</evidence>
<dbReference type="OrthoDB" id="29886at2759"/>
<reference evidence="2 3" key="1">
    <citation type="journal article" date="2012" name="Genome Biol.">
        <title>Genome and low-iron response of an oceanic diatom adapted to chronic iron limitation.</title>
        <authorList>
            <person name="Lommer M."/>
            <person name="Specht M."/>
            <person name="Roy A.S."/>
            <person name="Kraemer L."/>
            <person name="Andreson R."/>
            <person name="Gutowska M.A."/>
            <person name="Wolf J."/>
            <person name="Bergner S.V."/>
            <person name="Schilhabel M.B."/>
            <person name="Klostermeier U.C."/>
            <person name="Beiko R.G."/>
            <person name="Rosenstiel P."/>
            <person name="Hippler M."/>
            <person name="Laroche J."/>
        </authorList>
    </citation>
    <scope>NUCLEOTIDE SEQUENCE [LARGE SCALE GENOMIC DNA]</scope>
    <source>
        <strain evidence="2 3">CCMP1005</strain>
    </source>
</reference>
<keyword evidence="3" id="KW-1185">Reference proteome</keyword>
<dbReference type="AlphaFoldDB" id="K0RG97"/>
<dbReference type="Proteomes" id="UP000266841">
    <property type="component" value="Unassembled WGS sequence"/>
</dbReference>
<feature type="repeat" description="ANK" evidence="1">
    <location>
        <begin position="80"/>
        <end position="112"/>
    </location>
</feature>
<gene>
    <name evidence="2" type="ORF">THAOC_29513</name>
</gene>
<keyword evidence="1" id="KW-0040">ANK repeat</keyword>
<evidence type="ECO:0000313" key="2">
    <source>
        <dbReference type="EMBL" id="EJK51324.1"/>
    </source>
</evidence>
<dbReference type="InterPro" id="IPR036770">
    <property type="entry name" value="Ankyrin_rpt-contain_sf"/>
</dbReference>
<dbReference type="EMBL" id="AGNL01041835">
    <property type="protein sequence ID" value="EJK51324.1"/>
    <property type="molecule type" value="Genomic_DNA"/>
</dbReference>
<name>K0RG97_THAOC</name>
<accession>K0RG97</accession>
<evidence type="ECO:0000256" key="1">
    <source>
        <dbReference type="PROSITE-ProRule" id="PRU00023"/>
    </source>
</evidence>
<sequence length="120" mass="13054">MPAYHHRQPRLDGLCTAGEKVGADWDGVTTLEDNNDTPPVVMPDYIYKATAKGDIKSVLRWISLDRTEDRANAISKTERLGLSALQLAAMGIQPALVTLLLQLGADIDYRNCQGSSVLGD</sequence>
<dbReference type="SUPFAM" id="SSF48403">
    <property type="entry name" value="Ankyrin repeat"/>
    <property type="match status" value="1"/>
</dbReference>
<dbReference type="PROSITE" id="PS50297">
    <property type="entry name" value="ANK_REP_REGION"/>
    <property type="match status" value="1"/>
</dbReference>
<proteinExistence type="predicted"/>
<dbReference type="PROSITE" id="PS50088">
    <property type="entry name" value="ANK_REPEAT"/>
    <property type="match status" value="1"/>
</dbReference>
<comment type="caution">
    <text evidence="2">The sequence shown here is derived from an EMBL/GenBank/DDBJ whole genome shotgun (WGS) entry which is preliminary data.</text>
</comment>
<dbReference type="InterPro" id="IPR002110">
    <property type="entry name" value="Ankyrin_rpt"/>
</dbReference>
<organism evidence="2 3">
    <name type="scientific">Thalassiosira oceanica</name>
    <name type="common">Marine diatom</name>
    <dbReference type="NCBI Taxonomy" id="159749"/>
    <lineage>
        <taxon>Eukaryota</taxon>
        <taxon>Sar</taxon>
        <taxon>Stramenopiles</taxon>
        <taxon>Ochrophyta</taxon>
        <taxon>Bacillariophyta</taxon>
        <taxon>Coscinodiscophyceae</taxon>
        <taxon>Thalassiosirophycidae</taxon>
        <taxon>Thalassiosirales</taxon>
        <taxon>Thalassiosiraceae</taxon>
        <taxon>Thalassiosira</taxon>
    </lineage>
</organism>
<protein>
    <submittedName>
        <fullName evidence="2">Uncharacterized protein</fullName>
    </submittedName>
</protein>
<dbReference type="Gene3D" id="1.25.40.20">
    <property type="entry name" value="Ankyrin repeat-containing domain"/>
    <property type="match status" value="1"/>
</dbReference>